<dbReference type="RefSeq" id="WP_267540255.1">
    <property type="nucleotide sequence ID" value="NZ_JAPNKA010000001.1"/>
</dbReference>
<organism evidence="2 3">
    <name type="scientific">Archangium lansingense</name>
    <dbReference type="NCBI Taxonomy" id="2995310"/>
    <lineage>
        <taxon>Bacteria</taxon>
        <taxon>Pseudomonadati</taxon>
        <taxon>Myxococcota</taxon>
        <taxon>Myxococcia</taxon>
        <taxon>Myxococcales</taxon>
        <taxon>Cystobacterineae</taxon>
        <taxon>Archangiaceae</taxon>
        <taxon>Archangium</taxon>
    </lineage>
</organism>
<feature type="compositionally biased region" description="Polar residues" evidence="1">
    <location>
        <begin position="44"/>
        <end position="56"/>
    </location>
</feature>
<keyword evidence="3" id="KW-1185">Reference proteome</keyword>
<reference evidence="2 3" key="1">
    <citation type="submission" date="2022-11" db="EMBL/GenBank/DDBJ databases">
        <title>Minimal conservation of predation-associated metabolite biosynthetic gene clusters underscores biosynthetic potential of Myxococcota including descriptions for ten novel species: Archangium lansinium sp. nov., Myxococcus landrumus sp. nov., Nannocystis bai.</title>
        <authorList>
            <person name="Ahearne A."/>
            <person name="Stevens C."/>
            <person name="Phillips K."/>
        </authorList>
    </citation>
    <scope>NUCLEOTIDE SEQUENCE [LARGE SCALE GENOMIC DNA]</scope>
    <source>
        <strain evidence="2 3">MIWBW</strain>
    </source>
</reference>
<feature type="region of interest" description="Disordered" evidence="1">
    <location>
        <begin position="16"/>
        <end position="96"/>
    </location>
</feature>
<accession>A0ABT4AK45</accession>
<evidence type="ECO:0000313" key="2">
    <source>
        <dbReference type="EMBL" id="MCY1081666.1"/>
    </source>
</evidence>
<dbReference type="Pfam" id="PF09544">
    <property type="entry name" value="DUF2381"/>
    <property type="match status" value="1"/>
</dbReference>
<evidence type="ECO:0000313" key="3">
    <source>
        <dbReference type="Proteomes" id="UP001207654"/>
    </source>
</evidence>
<dbReference type="Proteomes" id="UP001207654">
    <property type="component" value="Unassembled WGS sequence"/>
</dbReference>
<name>A0ABT4AK45_9BACT</name>
<dbReference type="EMBL" id="JAPNKA010000001">
    <property type="protein sequence ID" value="MCY1081666.1"/>
    <property type="molecule type" value="Genomic_DNA"/>
</dbReference>
<comment type="caution">
    <text evidence="2">The sequence shown here is derived from an EMBL/GenBank/DDBJ whole genome shotgun (WGS) entry which is preliminary data.</text>
</comment>
<gene>
    <name evidence="2" type="ORF">OV287_45175</name>
</gene>
<proteinExistence type="predicted"/>
<dbReference type="InterPro" id="IPR011754">
    <property type="entry name" value="Mxa_paralog_2268"/>
</dbReference>
<protein>
    <submittedName>
        <fullName evidence="2">DUF2381 family protein</fullName>
    </submittedName>
</protein>
<evidence type="ECO:0000256" key="1">
    <source>
        <dbReference type="SAM" id="MobiDB-lite"/>
    </source>
</evidence>
<feature type="compositionally biased region" description="Pro residues" evidence="1">
    <location>
        <begin position="20"/>
        <end position="33"/>
    </location>
</feature>
<sequence>MLPTLCGHLALLAALSGEPPDLPPPQVTSPQPHPTQEAIPEVTSAPSHQEPATTGSAPHFRFIPPLDPAALGQRSGETGTPIVTPEPGGARPEDSRARFEPGLLARLVLSGRLDWSGVTVTWLLEDSAPSQQGEVFAERKTLYRARTLAVVTLALRLSPAATRPWAPGEAWLLDAQGGVVGRFPVWMEGTRLGPGETRTVAIEVELVPRVEPGTLRLELREQDGGRTVHAGDLKP</sequence>